<evidence type="ECO:0000313" key="3">
    <source>
        <dbReference type="Proteomes" id="UP000094849"/>
    </source>
</evidence>
<dbReference type="Proteomes" id="UP000094849">
    <property type="component" value="Unassembled WGS sequence"/>
</dbReference>
<organism evidence="2 3">
    <name type="scientific">Candidatus Thiodiazotropha endoloripes</name>
    <dbReference type="NCBI Taxonomy" id="1818881"/>
    <lineage>
        <taxon>Bacteria</taxon>
        <taxon>Pseudomonadati</taxon>
        <taxon>Pseudomonadota</taxon>
        <taxon>Gammaproteobacteria</taxon>
        <taxon>Chromatiales</taxon>
        <taxon>Sedimenticolaceae</taxon>
        <taxon>Candidatus Thiodiazotropha</taxon>
    </lineage>
</organism>
<comment type="caution">
    <text evidence="2">The sequence shown here is derived from an EMBL/GenBank/DDBJ whole genome shotgun (WGS) entry which is preliminary data.</text>
</comment>
<dbReference type="OrthoDB" id="6191410at2"/>
<dbReference type="SUPFAM" id="SSF53335">
    <property type="entry name" value="S-adenosyl-L-methionine-dependent methyltransferases"/>
    <property type="match status" value="1"/>
</dbReference>
<protein>
    <submittedName>
        <fullName evidence="2">Methyltransferase</fullName>
    </submittedName>
</protein>
<feature type="domain" description="Methyltransferase type 11" evidence="1">
    <location>
        <begin position="84"/>
        <end position="131"/>
    </location>
</feature>
<dbReference type="Pfam" id="PF08241">
    <property type="entry name" value="Methyltransf_11"/>
    <property type="match status" value="1"/>
</dbReference>
<sequence length="253" mass="28746">MREYRRLKLRSCQQNHIQEWFGTPLGANLVAQERIPLERHLSAIFGYHLVQIGHQGVSEELLQVSPARNRLVMGIGNSGQPGKLQADPSHLPFATDSVDGVLLPHTLDFSLDPHQVLREVERVLIPEGKLLLSGFNPWSLWGGVRLLRMRSSTPPWCGHFFSSRRVLDWLALLGFDLLEIQYLNYRPPIQSLGVMQKLQFMEQFGDKVYPNFGGVYIILAVKRVVTITPIRPKWSVKKRVIPTAAEPTIRNGT</sequence>
<dbReference type="CDD" id="cd02440">
    <property type="entry name" value="AdoMet_MTases"/>
    <property type="match status" value="1"/>
</dbReference>
<dbReference type="GO" id="GO:0008757">
    <property type="term" value="F:S-adenosylmethionine-dependent methyltransferase activity"/>
    <property type="evidence" value="ECO:0007669"/>
    <property type="project" value="InterPro"/>
</dbReference>
<proteinExistence type="predicted"/>
<dbReference type="AlphaFoldDB" id="A0A1E2UQF8"/>
<evidence type="ECO:0000259" key="1">
    <source>
        <dbReference type="Pfam" id="PF08241"/>
    </source>
</evidence>
<name>A0A1E2UQF8_9GAMM</name>
<keyword evidence="2" id="KW-0489">Methyltransferase</keyword>
<dbReference type="GO" id="GO:0032259">
    <property type="term" value="P:methylation"/>
    <property type="evidence" value="ECO:0007669"/>
    <property type="project" value="UniProtKB-KW"/>
</dbReference>
<evidence type="ECO:0000313" key="2">
    <source>
        <dbReference type="EMBL" id="ODB96921.1"/>
    </source>
</evidence>
<dbReference type="RefSeq" id="WP_069004652.1">
    <property type="nucleotide sequence ID" value="NZ_LVJW01000003.1"/>
</dbReference>
<accession>A0A1E2UQF8</accession>
<dbReference type="Gene3D" id="3.40.50.150">
    <property type="entry name" value="Vaccinia Virus protein VP39"/>
    <property type="match status" value="1"/>
</dbReference>
<keyword evidence="3" id="KW-1185">Reference proteome</keyword>
<gene>
    <name evidence="2" type="ORF">A3196_09200</name>
</gene>
<dbReference type="InterPro" id="IPR029063">
    <property type="entry name" value="SAM-dependent_MTases_sf"/>
</dbReference>
<reference evidence="2 3" key="1">
    <citation type="submission" date="2016-03" db="EMBL/GenBank/DDBJ databases">
        <title>Chemosynthetic sulphur-oxidizing symbionts of marine invertebrate animals are capable of nitrogen fixation.</title>
        <authorList>
            <person name="Petersen J.M."/>
            <person name="Kemper A."/>
            <person name="Gruber-Vodicka H."/>
            <person name="Cardini U."/>
            <person name="Geest Mvander."/>
            <person name="Kleiner M."/>
            <person name="Bulgheresi S."/>
            <person name="Fussmann M."/>
            <person name="Herbold C."/>
            <person name="Seah B.K.B."/>
            <person name="Antony C.Paul."/>
            <person name="Liu D."/>
            <person name="Belitz A."/>
            <person name="Weber M."/>
        </authorList>
    </citation>
    <scope>NUCLEOTIDE SEQUENCE [LARGE SCALE GENOMIC DNA]</scope>
    <source>
        <strain evidence="2">G_D</strain>
    </source>
</reference>
<keyword evidence="2" id="KW-0808">Transferase</keyword>
<dbReference type="STRING" id="1818881.A3196_09200"/>
<dbReference type="EMBL" id="LVJZ01000003">
    <property type="protein sequence ID" value="ODB96921.1"/>
    <property type="molecule type" value="Genomic_DNA"/>
</dbReference>
<dbReference type="InterPro" id="IPR013216">
    <property type="entry name" value="Methyltransf_11"/>
</dbReference>